<keyword evidence="1" id="KW-0472">Membrane</keyword>
<organism evidence="4 5">
    <name type="scientific">Pedobacter frigoris</name>
    <dbReference type="NCBI Taxonomy" id="2571272"/>
    <lineage>
        <taxon>Bacteria</taxon>
        <taxon>Pseudomonadati</taxon>
        <taxon>Bacteroidota</taxon>
        <taxon>Sphingobacteriia</taxon>
        <taxon>Sphingobacteriales</taxon>
        <taxon>Sphingobacteriaceae</taxon>
        <taxon>Pedobacter</taxon>
    </lineage>
</organism>
<dbReference type="InterPro" id="IPR032508">
    <property type="entry name" value="FecR_C"/>
</dbReference>
<feature type="domain" description="FecR protein" evidence="2">
    <location>
        <begin position="188"/>
        <end position="276"/>
    </location>
</feature>
<feature type="domain" description="Protein FecR C-terminal" evidence="3">
    <location>
        <begin position="316"/>
        <end position="384"/>
    </location>
</feature>
<dbReference type="GO" id="GO:0016989">
    <property type="term" value="F:sigma factor antagonist activity"/>
    <property type="evidence" value="ECO:0007669"/>
    <property type="project" value="TreeGrafter"/>
</dbReference>
<dbReference type="PANTHER" id="PTHR30273">
    <property type="entry name" value="PERIPLASMIC SIGNAL SENSOR AND SIGMA FACTOR ACTIVATOR FECR-RELATED"/>
    <property type="match status" value="1"/>
</dbReference>
<dbReference type="Gene3D" id="3.55.50.30">
    <property type="match status" value="1"/>
</dbReference>
<evidence type="ECO:0000313" key="5">
    <source>
        <dbReference type="Proteomes" id="UP000307244"/>
    </source>
</evidence>
<dbReference type="OrthoDB" id="1099963at2"/>
<keyword evidence="5" id="KW-1185">Reference proteome</keyword>
<dbReference type="InterPro" id="IPR006860">
    <property type="entry name" value="FecR"/>
</dbReference>
<accession>A0A4U1CUN8</accession>
<dbReference type="InterPro" id="IPR012373">
    <property type="entry name" value="Ferrdict_sens_TM"/>
</dbReference>
<dbReference type="Pfam" id="PF04773">
    <property type="entry name" value="FecR"/>
    <property type="match status" value="1"/>
</dbReference>
<keyword evidence="1" id="KW-1133">Transmembrane helix</keyword>
<keyword evidence="1" id="KW-0812">Transmembrane</keyword>
<proteinExistence type="predicted"/>
<gene>
    <name evidence="4" type="ORF">FA047_05290</name>
</gene>
<dbReference type="Proteomes" id="UP000307244">
    <property type="component" value="Unassembled WGS sequence"/>
</dbReference>
<feature type="transmembrane region" description="Helical" evidence="1">
    <location>
        <begin position="86"/>
        <end position="106"/>
    </location>
</feature>
<reference evidence="4 5" key="1">
    <citation type="submission" date="2019-04" db="EMBL/GenBank/DDBJ databases">
        <title>Pedobacter sp. RP-3-15 sp. nov., isolated from Arctic soil.</title>
        <authorList>
            <person name="Dahal R.H."/>
            <person name="Kim D.-U."/>
        </authorList>
    </citation>
    <scope>NUCLEOTIDE SEQUENCE [LARGE SCALE GENOMIC DNA]</scope>
    <source>
        <strain evidence="4 5">RP-3-15</strain>
    </source>
</reference>
<dbReference type="PANTHER" id="PTHR30273:SF2">
    <property type="entry name" value="PROTEIN FECR"/>
    <property type="match status" value="1"/>
</dbReference>
<comment type="caution">
    <text evidence="4">The sequence shown here is derived from an EMBL/GenBank/DDBJ whole genome shotgun (WGS) entry which is preliminary data.</text>
</comment>
<dbReference type="Gene3D" id="2.60.120.1440">
    <property type="match status" value="1"/>
</dbReference>
<dbReference type="RefSeq" id="WP_136834919.1">
    <property type="nucleotide sequence ID" value="NZ_SWBQ01000001.1"/>
</dbReference>
<dbReference type="PIRSF" id="PIRSF018266">
    <property type="entry name" value="FecR"/>
    <property type="match status" value="1"/>
</dbReference>
<sequence>MQNESFEWAQLISGYLLNKLSEEDEIRFMDLVANDPEKKAILDYYKHTAPAQERLNYINSLDIETAWQKTTQRHNKKQKKTKWPNLIKYVAALVVLTCSVALWFMLNRNDQGIVADHVYHYKNDVLPGNNKAQLILSDGRKVTLDANKISLIEKNGTKLVGSSGELVYTNINENDKHEDLYNTLIVPRAGIYNLQLPDGTRVWLNAMSELRFPLKFSDNERRIELRGEGYFEVAKDAEHPFKIALNGSEIEVLGTTFNTSCYGNIAKTTLIEGSVKIKNSQKNGFLKPGQQGIVQSSGLEISRGDIDKATAWRKGYFYFSNDAIQPVLEEIARWYDLKITYKTKMPSIHIGGSISRKVKLSEVLQMLKDVSNLSFEIDGRNLTVN</sequence>
<evidence type="ECO:0000259" key="3">
    <source>
        <dbReference type="Pfam" id="PF16344"/>
    </source>
</evidence>
<evidence type="ECO:0000313" key="4">
    <source>
        <dbReference type="EMBL" id="TKC09508.1"/>
    </source>
</evidence>
<evidence type="ECO:0000259" key="2">
    <source>
        <dbReference type="Pfam" id="PF04773"/>
    </source>
</evidence>
<dbReference type="EMBL" id="SWBQ01000001">
    <property type="protein sequence ID" value="TKC09508.1"/>
    <property type="molecule type" value="Genomic_DNA"/>
</dbReference>
<dbReference type="AlphaFoldDB" id="A0A4U1CUN8"/>
<protein>
    <submittedName>
        <fullName evidence="4">DUF4974 domain-containing protein</fullName>
    </submittedName>
</protein>
<evidence type="ECO:0000256" key="1">
    <source>
        <dbReference type="SAM" id="Phobius"/>
    </source>
</evidence>
<name>A0A4U1CUN8_9SPHI</name>
<dbReference type="Pfam" id="PF16344">
    <property type="entry name" value="FecR_C"/>
    <property type="match status" value="1"/>
</dbReference>